<organism evidence="9 10">
    <name type="scientific">Armadillidium nasatum</name>
    <dbReference type="NCBI Taxonomy" id="96803"/>
    <lineage>
        <taxon>Eukaryota</taxon>
        <taxon>Metazoa</taxon>
        <taxon>Ecdysozoa</taxon>
        <taxon>Arthropoda</taxon>
        <taxon>Crustacea</taxon>
        <taxon>Multicrustacea</taxon>
        <taxon>Malacostraca</taxon>
        <taxon>Eumalacostraca</taxon>
        <taxon>Peracarida</taxon>
        <taxon>Isopoda</taxon>
        <taxon>Oniscidea</taxon>
        <taxon>Crinocheta</taxon>
        <taxon>Armadillidiidae</taxon>
        <taxon>Armadillidium</taxon>
    </lineage>
</organism>
<name>A0A5N5SWC1_9CRUS</name>
<evidence type="ECO:0000256" key="6">
    <source>
        <dbReference type="ARBA" id="ARBA00023136"/>
    </source>
</evidence>
<evidence type="ECO:0000256" key="3">
    <source>
        <dbReference type="ARBA" id="ARBA00022692"/>
    </source>
</evidence>
<dbReference type="InterPro" id="IPR018628">
    <property type="entry name" value="Coa3_CC"/>
</dbReference>
<dbReference type="OrthoDB" id="10018333at2759"/>
<accession>A0A5N5SWC1</accession>
<dbReference type="EMBL" id="SEYY01019224">
    <property type="protein sequence ID" value="KAB7498501.1"/>
    <property type="molecule type" value="Genomic_DNA"/>
</dbReference>
<evidence type="ECO:0000259" key="8">
    <source>
        <dbReference type="Pfam" id="PF09813"/>
    </source>
</evidence>
<keyword evidence="6 7" id="KW-0472">Membrane</keyword>
<dbReference type="GO" id="GO:0033617">
    <property type="term" value="P:mitochondrial respiratory chain complex IV assembly"/>
    <property type="evidence" value="ECO:0007669"/>
    <property type="project" value="UniProtKB-UniRule"/>
</dbReference>
<dbReference type="PANTHER" id="PTHR15642">
    <property type="entry name" value="CYTOCHROME C OXIDASE ASSEMBLY FACTOR 3, MITOCHONDRIAL"/>
    <property type="match status" value="1"/>
</dbReference>
<keyword evidence="5 7" id="KW-0496">Mitochondrion</keyword>
<feature type="domain" description="Cytochrome c oxidase assembly factor 3 mitochondrial coiled-coil" evidence="8">
    <location>
        <begin position="35"/>
        <end position="81"/>
    </location>
</feature>
<gene>
    <name evidence="9" type="primary">Ccdc56</name>
    <name evidence="9" type="ORF">Anas_08432</name>
</gene>
<sequence>MSGSHEQMSKLDMKKDAPKLSQVQLDYMKIIEQQNMERVRKLAKTRRNNILTASLLGVGVISIYAYSILSVKQEKFLDEID</sequence>
<comment type="subcellular location">
    <subcellularLocation>
        <location evidence="1">Mitochondrion membrane</location>
        <topology evidence="1">Single-pass membrane protein</topology>
    </subcellularLocation>
</comment>
<evidence type="ECO:0000256" key="4">
    <source>
        <dbReference type="ARBA" id="ARBA00022989"/>
    </source>
</evidence>
<evidence type="ECO:0000313" key="10">
    <source>
        <dbReference type="Proteomes" id="UP000326759"/>
    </source>
</evidence>
<protein>
    <recommendedName>
        <fullName evidence="7">Cytochrome c oxidase assembly factor 3</fullName>
    </recommendedName>
</protein>
<dbReference type="InterPro" id="IPR041752">
    <property type="entry name" value="Coa3"/>
</dbReference>
<dbReference type="Proteomes" id="UP000326759">
    <property type="component" value="Unassembled WGS sequence"/>
</dbReference>
<evidence type="ECO:0000256" key="1">
    <source>
        <dbReference type="ARBA" id="ARBA00004304"/>
    </source>
</evidence>
<dbReference type="GO" id="GO:0005743">
    <property type="term" value="C:mitochondrial inner membrane"/>
    <property type="evidence" value="ECO:0007669"/>
    <property type="project" value="UniProtKB-UniRule"/>
</dbReference>
<evidence type="ECO:0000256" key="2">
    <source>
        <dbReference type="ARBA" id="ARBA00007035"/>
    </source>
</evidence>
<comment type="subunit">
    <text evidence="7">Component of 250-400 kDa complexes called cytochrome oxidase assembly intermediates or COA complexes.</text>
</comment>
<keyword evidence="4 7" id="KW-1133">Transmembrane helix</keyword>
<comment type="caution">
    <text evidence="9">The sequence shown here is derived from an EMBL/GenBank/DDBJ whole genome shotgun (WGS) entry which is preliminary data.</text>
</comment>
<dbReference type="PANTHER" id="PTHR15642:SF3">
    <property type="entry name" value="CYTOCHROME C OXIDASE ASSEMBLY FACTOR 3 HOMOLOG, MITOCHONDRIAL"/>
    <property type="match status" value="1"/>
</dbReference>
<evidence type="ECO:0000256" key="7">
    <source>
        <dbReference type="RuleBase" id="RU367056"/>
    </source>
</evidence>
<feature type="transmembrane region" description="Helical" evidence="7">
    <location>
        <begin position="50"/>
        <end position="69"/>
    </location>
</feature>
<dbReference type="Pfam" id="PF09813">
    <property type="entry name" value="Coa3_cc"/>
    <property type="match status" value="1"/>
</dbReference>
<keyword evidence="3 7" id="KW-0812">Transmembrane</keyword>
<evidence type="ECO:0000256" key="5">
    <source>
        <dbReference type="ARBA" id="ARBA00023128"/>
    </source>
</evidence>
<proteinExistence type="inferred from homology"/>
<reference evidence="9 10" key="1">
    <citation type="journal article" date="2019" name="PLoS Biol.">
        <title>Sex chromosomes control vertical transmission of feminizing Wolbachia symbionts in an isopod.</title>
        <authorList>
            <person name="Becking T."/>
            <person name="Chebbi M.A."/>
            <person name="Giraud I."/>
            <person name="Moumen B."/>
            <person name="Laverre T."/>
            <person name="Caubet Y."/>
            <person name="Peccoud J."/>
            <person name="Gilbert C."/>
            <person name="Cordaux R."/>
        </authorList>
    </citation>
    <scope>NUCLEOTIDE SEQUENCE [LARGE SCALE GENOMIC DNA]</scope>
    <source>
        <strain evidence="9">ANa2</strain>
        <tissue evidence="9">Whole body excluding digestive tract and cuticle</tissue>
    </source>
</reference>
<comment type="similarity">
    <text evidence="2 7">Belongs to the COA3 family.</text>
</comment>
<comment type="function">
    <text evidence="7">Required for assembly of cytochrome c oxidase (complex IV).</text>
</comment>
<evidence type="ECO:0000313" key="9">
    <source>
        <dbReference type="EMBL" id="KAB7498501.1"/>
    </source>
</evidence>
<keyword evidence="7" id="KW-0999">Mitochondrion inner membrane</keyword>
<dbReference type="AlphaFoldDB" id="A0A5N5SWC1"/>
<keyword evidence="10" id="KW-1185">Reference proteome</keyword>